<evidence type="ECO:0000313" key="6">
    <source>
        <dbReference type="EMBL" id="QKE93490.1"/>
    </source>
</evidence>
<dbReference type="KEGG" id="lck:HN018_25330"/>
<evidence type="ECO:0000256" key="3">
    <source>
        <dbReference type="ARBA" id="ARBA00022827"/>
    </source>
</evidence>
<dbReference type="GO" id="GO:0016491">
    <property type="term" value="F:oxidoreductase activity"/>
    <property type="evidence" value="ECO:0007669"/>
    <property type="project" value="UniProtKB-KW"/>
</dbReference>
<organism evidence="6 7">
    <name type="scientific">Lichenicola cladoniae</name>
    <dbReference type="NCBI Taxonomy" id="1484109"/>
    <lineage>
        <taxon>Bacteria</taxon>
        <taxon>Pseudomonadati</taxon>
        <taxon>Pseudomonadota</taxon>
        <taxon>Alphaproteobacteria</taxon>
        <taxon>Acetobacterales</taxon>
        <taxon>Acetobacteraceae</taxon>
        <taxon>Lichenicola</taxon>
    </lineage>
</organism>
<feature type="domain" description="FAD-dependent oxidoreductase 2 FAD-binding" evidence="5">
    <location>
        <begin position="13"/>
        <end position="464"/>
    </location>
</feature>
<reference evidence="6 7" key="1">
    <citation type="journal article" date="2014" name="World J. Microbiol. Biotechnol.">
        <title>Biodiversity and physiological characteristics of Antarctic and Arctic lichens-associated bacteria.</title>
        <authorList>
            <person name="Lee Y.M."/>
            <person name="Kim E.H."/>
            <person name="Lee H.K."/>
            <person name="Hong S.G."/>
        </authorList>
    </citation>
    <scope>NUCLEOTIDE SEQUENCE [LARGE SCALE GENOMIC DNA]</scope>
    <source>
        <strain evidence="6 7">PAMC 26569</strain>
        <plasmid evidence="6">unnamed2</plasmid>
    </source>
</reference>
<evidence type="ECO:0000259" key="5">
    <source>
        <dbReference type="Pfam" id="PF00890"/>
    </source>
</evidence>
<comment type="cofactor">
    <cofactor evidence="1">
        <name>FAD</name>
        <dbReference type="ChEBI" id="CHEBI:57692"/>
    </cofactor>
</comment>
<dbReference type="SUPFAM" id="SSF56425">
    <property type="entry name" value="Succinate dehydrogenase/fumarate reductase flavoprotein, catalytic domain"/>
    <property type="match status" value="1"/>
</dbReference>
<dbReference type="InterPro" id="IPR050315">
    <property type="entry name" value="FAD-oxidoreductase_2"/>
</dbReference>
<dbReference type="InterPro" id="IPR027477">
    <property type="entry name" value="Succ_DH/fumarate_Rdtase_cat_sf"/>
</dbReference>
<dbReference type="RefSeq" id="WP_171834367.1">
    <property type="nucleotide sequence ID" value="NZ_CP053710.1"/>
</dbReference>
<gene>
    <name evidence="6" type="ORF">HN018_25330</name>
</gene>
<dbReference type="PANTHER" id="PTHR43400">
    <property type="entry name" value="FUMARATE REDUCTASE"/>
    <property type="match status" value="1"/>
</dbReference>
<proteinExistence type="predicted"/>
<keyword evidence="7" id="KW-1185">Reference proteome</keyword>
<evidence type="ECO:0000256" key="2">
    <source>
        <dbReference type="ARBA" id="ARBA00022630"/>
    </source>
</evidence>
<dbReference type="PANTHER" id="PTHR43400:SF10">
    <property type="entry name" value="3-OXOSTEROID 1-DEHYDROGENASE"/>
    <property type="match status" value="1"/>
</dbReference>
<dbReference type="InterPro" id="IPR036188">
    <property type="entry name" value="FAD/NAD-bd_sf"/>
</dbReference>
<dbReference type="EMBL" id="CP053710">
    <property type="protein sequence ID" value="QKE93490.1"/>
    <property type="molecule type" value="Genomic_DNA"/>
</dbReference>
<dbReference type="Proteomes" id="UP000500767">
    <property type="component" value="Plasmid unnamed2"/>
</dbReference>
<keyword evidence="2" id="KW-0285">Flavoprotein</keyword>
<evidence type="ECO:0000256" key="1">
    <source>
        <dbReference type="ARBA" id="ARBA00001974"/>
    </source>
</evidence>
<dbReference type="SUPFAM" id="SSF51905">
    <property type="entry name" value="FAD/NAD(P)-binding domain"/>
    <property type="match status" value="1"/>
</dbReference>
<protein>
    <submittedName>
        <fullName evidence="6">FAD-binding protein</fullName>
    </submittedName>
</protein>
<dbReference type="Gene3D" id="3.50.50.60">
    <property type="entry name" value="FAD/NAD(P)-binding domain"/>
    <property type="match status" value="1"/>
</dbReference>
<keyword evidence="3" id="KW-0274">FAD</keyword>
<keyword evidence="6" id="KW-0614">Plasmid</keyword>
<keyword evidence="4" id="KW-0560">Oxidoreductase</keyword>
<dbReference type="GO" id="GO:0008202">
    <property type="term" value="P:steroid metabolic process"/>
    <property type="evidence" value="ECO:0007669"/>
    <property type="project" value="UniProtKB-ARBA"/>
</dbReference>
<dbReference type="Gene3D" id="3.90.700.10">
    <property type="entry name" value="Succinate dehydrogenase/fumarate reductase flavoprotein, catalytic domain"/>
    <property type="match status" value="1"/>
</dbReference>
<accession>A0A6M8HYS5</accession>
<name>A0A6M8HYS5_9PROT</name>
<evidence type="ECO:0000256" key="4">
    <source>
        <dbReference type="ARBA" id="ARBA00023002"/>
    </source>
</evidence>
<evidence type="ECO:0000313" key="7">
    <source>
        <dbReference type="Proteomes" id="UP000500767"/>
    </source>
</evidence>
<dbReference type="InterPro" id="IPR003953">
    <property type="entry name" value="FAD-dep_OxRdtase_2_FAD-bd"/>
</dbReference>
<sequence length="495" mass="53628">MTEDLPAWNSEYDVIVIGYGFAGATAAITAHDAGAKVLLIEKAPEADKGGNSRVSANLVFWPNDVALAKAYFVALAGPYMDDISNTMVDVWANEMYANRTWLEGLGMTPFELPYVEFPEMAGSECVRVLMNGPGPMGGERLWRIIEAAVSARDIDVLYEAPAINLIKDCSNIVGVMTKQRGKNVAIKATRAIVLTCGGFENNPAMVRNYVDGLPRIFPNGTPYNTGDGIRMGLEVGAQLWHMNNISGPLLSFKAPEIAVAQWLNLPHGKSYLFVASDGSRFTMEGDPCLTGDLHGKVKRHGQWGQQALPVPIHMIFDETFRKSGHIGKATTDWDVSHGNLYDWSDDNIREIEKGWIKRADTLSELADLIGIPAEALEASVVRFDEFASGGVDADWNRAADKMAPLDTPPFYAMELTPAFVNTQGGPCRNENAQVMGADGNPIGRLYSAGELGSIYSFLYQAGGNIGECFAFGRIAGRNAAAQTPAPSMAKPFAFT</sequence>
<dbReference type="AlphaFoldDB" id="A0A6M8HYS5"/>
<dbReference type="Pfam" id="PF00890">
    <property type="entry name" value="FAD_binding_2"/>
    <property type="match status" value="1"/>
</dbReference>
<geneLocation type="plasmid" evidence="6 7">
    <name>unnamed2</name>
</geneLocation>